<dbReference type="PRINTS" id="PR00111">
    <property type="entry name" value="ABHYDROLASE"/>
</dbReference>
<dbReference type="PANTHER" id="PTHR43798">
    <property type="entry name" value="MONOACYLGLYCEROL LIPASE"/>
    <property type="match status" value="1"/>
</dbReference>
<evidence type="ECO:0000313" key="3">
    <source>
        <dbReference type="Proteomes" id="UP000546642"/>
    </source>
</evidence>
<comment type="caution">
    <text evidence="2">The sequence shown here is derived from an EMBL/GenBank/DDBJ whole genome shotgun (WGS) entry which is preliminary data.</text>
</comment>
<dbReference type="EMBL" id="JACHDS010000001">
    <property type="protein sequence ID" value="MBB6172960.1"/>
    <property type="molecule type" value="Genomic_DNA"/>
</dbReference>
<sequence length="275" mass="29776">MPFADLPDVRIFHTVDGPADDPSSGPPGRLPVLLVHGWGSDSHEWVRHIPALAARRRVIAPDLRGHGASGVPRRGNTPRAMAGDLALLLERSAMDRVAAVGHSMGGQVIGHLATERPDLVSALVTVDPAYGFGPELADSFPVLADRLAGPRGTATALAFDAWGSTPATPSWVRTWHTRRLLATPPHVLAEAFTAMFTDPGAIGPREEAETHLRRRAQATLSFRVDPAMAEWERPLLTAPGSAVVCWPGSGHRLHEERPEEFVLVCTRWLDELEAR</sequence>
<dbReference type="InterPro" id="IPR029058">
    <property type="entry name" value="AB_hydrolase_fold"/>
</dbReference>
<dbReference type="AlphaFoldDB" id="A0A7W9YIV4"/>
<name>A0A7W9YIV4_9ACTN</name>
<evidence type="ECO:0000259" key="1">
    <source>
        <dbReference type="Pfam" id="PF00561"/>
    </source>
</evidence>
<dbReference type="RefSeq" id="WP_343070570.1">
    <property type="nucleotide sequence ID" value="NZ_JACHDS010000001.1"/>
</dbReference>
<reference evidence="2 3" key="1">
    <citation type="submission" date="2020-08" db="EMBL/GenBank/DDBJ databases">
        <title>Sequencing the genomes of 1000 actinobacteria strains.</title>
        <authorList>
            <person name="Klenk H.-P."/>
        </authorList>
    </citation>
    <scope>NUCLEOTIDE SEQUENCE [LARGE SCALE GENOMIC DNA]</scope>
    <source>
        <strain evidence="2 3">DSM 46659</strain>
    </source>
</reference>
<dbReference type="GO" id="GO:0016020">
    <property type="term" value="C:membrane"/>
    <property type="evidence" value="ECO:0007669"/>
    <property type="project" value="TreeGrafter"/>
</dbReference>
<evidence type="ECO:0000313" key="2">
    <source>
        <dbReference type="EMBL" id="MBB6172960.1"/>
    </source>
</evidence>
<proteinExistence type="predicted"/>
<gene>
    <name evidence="2" type="ORF">HNR23_003020</name>
</gene>
<organism evidence="2 3">
    <name type="scientific">Nocardiopsis mwathae</name>
    <dbReference type="NCBI Taxonomy" id="1472723"/>
    <lineage>
        <taxon>Bacteria</taxon>
        <taxon>Bacillati</taxon>
        <taxon>Actinomycetota</taxon>
        <taxon>Actinomycetes</taxon>
        <taxon>Streptosporangiales</taxon>
        <taxon>Nocardiopsidaceae</taxon>
        <taxon>Nocardiopsis</taxon>
    </lineage>
</organism>
<dbReference type="InterPro" id="IPR050266">
    <property type="entry name" value="AB_hydrolase_sf"/>
</dbReference>
<dbReference type="InterPro" id="IPR000639">
    <property type="entry name" value="Epox_hydrolase-like"/>
</dbReference>
<dbReference type="InterPro" id="IPR000073">
    <property type="entry name" value="AB_hydrolase_1"/>
</dbReference>
<protein>
    <submittedName>
        <fullName evidence="2">Pimeloyl-ACP methyl ester carboxylesterase</fullName>
    </submittedName>
</protein>
<accession>A0A7W9YIV4</accession>
<dbReference type="PRINTS" id="PR00412">
    <property type="entry name" value="EPOXHYDRLASE"/>
</dbReference>
<dbReference type="GO" id="GO:0003824">
    <property type="term" value="F:catalytic activity"/>
    <property type="evidence" value="ECO:0007669"/>
    <property type="project" value="InterPro"/>
</dbReference>
<feature type="domain" description="AB hydrolase-1" evidence="1">
    <location>
        <begin position="31"/>
        <end position="139"/>
    </location>
</feature>
<dbReference type="Pfam" id="PF00561">
    <property type="entry name" value="Abhydrolase_1"/>
    <property type="match status" value="1"/>
</dbReference>
<dbReference type="Proteomes" id="UP000546642">
    <property type="component" value="Unassembled WGS sequence"/>
</dbReference>
<dbReference type="Gene3D" id="3.40.50.1820">
    <property type="entry name" value="alpha/beta hydrolase"/>
    <property type="match status" value="1"/>
</dbReference>
<dbReference type="SUPFAM" id="SSF53474">
    <property type="entry name" value="alpha/beta-Hydrolases"/>
    <property type="match status" value="1"/>
</dbReference>
<keyword evidence="3" id="KW-1185">Reference proteome</keyword>
<dbReference type="PANTHER" id="PTHR43798:SF33">
    <property type="entry name" value="HYDROLASE, PUTATIVE (AFU_ORTHOLOGUE AFUA_2G14860)-RELATED"/>
    <property type="match status" value="1"/>
</dbReference>